<sequence>MMNKSRQILLLSLIGFAISFAQIDESDPLLDPEGVDQVIKDQVQVDNTPKSQYTAKGSLSSSVHLLSQISEPNPNVKFSIVFPEYFGKDSQKNLLDLSLVQGQNQRVLIGLQNNGNEVIYVKNISGAFVEDALLGETPKYIQNFTTESFDGAVVKPTDSFSIAYEFFAFTSIQPKNYKLVIAVFYADSQYEYSNLVFNSHVNVNENDQNVGVTGLFSLVLSGGILFLFGFVIYVKVQDRFGPKDEGRRKNKGQGGVLGTLRDLISNLIISLTMDYFRKLVSGKRRRFHDGNYDLDITYITPRVIAMSYPAVTVTESMYRNPAPNVVRFLKERHDSNFWIFNCSERTYDHSKLDGRVSDYNWKDHHAPPMHLLFNFVKEMYLFLKENDKNVIAVHCNSGKGRTGTGIASLLLFSGFVSDTDDALRYYGWKRFSSAPTVKKLKAIVVKSVPNIENDETRLYVEIYHVEQNQNETLMFTNKYGELIGHQVINKDNVLIYQFDENLEPVIFGDMHFLFKLRGVMYDSLFCRIAFNTAFIPQNNTLYYNRLTVSPDAIKKDKKVSNEFMIQLVFEDYCGRCNRPFQMALDEFCDTCKEILKEDLVSWKSIQMVMQKHKYPGNEEGIELHQSSESDRSIMLKYELLIQSQYYKIKTKGTKNSEEQKVDNEEEQKDQFKDFDYNDLISPRGTTIYLPQTKSFKEIKADIDLVNNTNKRPVTENIGFFKESDFEQVKAVGQLQYVGNELLENDAPEIREPDQWDS</sequence>
<dbReference type="InterPro" id="IPR051281">
    <property type="entry name" value="Dual-spec_lipid-protein_phosph"/>
</dbReference>
<dbReference type="InterPro" id="IPR014020">
    <property type="entry name" value="Tensin_C2-dom"/>
</dbReference>
<dbReference type="GO" id="GO:0005789">
    <property type="term" value="C:endoplasmic reticulum membrane"/>
    <property type="evidence" value="ECO:0007669"/>
    <property type="project" value="UniProtKB-SubCell"/>
</dbReference>
<keyword evidence="10" id="KW-0966">Cell projection</keyword>
<dbReference type="InterPro" id="IPR016130">
    <property type="entry name" value="Tyr_Pase_AS"/>
</dbReference>
<dbReference type="Pfam" id="PF22785">
    <property type="entry name" value="Tc-R-P"/>
    <property type="match status" value="1"/>
</dbReference>
<organism evidence="16 17">
    <name type="scientific">Stylonychia lemnae</name>
    <name type="common">Ciliate</name>
    <dbReference type="NCBI Taxonomy" id="5949"/>
    <lineage>
        <taxon>Eukaryota</taxon>
        <taxon>Sar</taxon>
        <taxon>Alveolata</taxon>
        <taxon>Ciliophora</taxon>
        <taxon>Intramacronucleata</taxon>
        <taxon>Spirotrichea</taxon>
        <taxon>Stichotrichia</taxon>
        <taxon>Sporadotrichida</taxon>
        <taxon>Oxytrichidae</taxon>
        <taxon>Stylonychinae</taxon>
        <taxon>Stylonychia</taxon>
    </lineage>
</organism>
<feature type="domain" description="C2 tensin-type" evidence="15">
    <location>
        <begin position="435"/>
        <end position="572"/>
    </location>
</feature>
<proteinExistence type="inferred from homology"/>
<evidence type="ECO:0000256" key="8">
    <source>
        <dbReference type="ARBA" id="ARBA00022989"/>
    </source>
</evidence>
<dbReference type="PANTHER" id="PTHR12305:SF60">
    <property type="entry name" value="PHOSPHATIDYLINOSITOL 3,4,5-TRISPHOSPHATE 3-PHOSPHATASE TPTE2-RELATED"/>
    <property type="match status" value="1"/>
</dbReference>
<evidence type="ECO:0000256" key="7">
    <source>
        <dbReference type="ARBA" id="ARBA00022824"/>
    </source>
</evidence>
<dbReference type="GO" id="GO:0016314">
    <property type="term" value="F:phosphatidylinositol-3,4,5-trisphosphate 3-phosphatase activity"/>
    <property type="evidence" value="ECO:0007669"/>
    <property type="project" value="TreeGrafter"/>
</dbReference>
<dbReference type="InParanoid" id="A0A078B9L7"/>
<dbReference type="InterPro" id="IPR000387">
    <property type="entry name" value="Tyr_Pase_dom"/>
</dbReference>
<dbReference type="PROSITE" id="PS50056">
    <property type="entry name" value="TYR_PHOSPHATASE_2"/>
    <property type="match status" value="1"/>
</dbReference>
<evidence type="ECO:0000313" key="16">
    <source>
        <dbReference type="EMBL" id="CDW91129.1"/>
    </source>
</evidence>
<dbReference type="EMBL" id="CCKQ01019120">
    <property type="protein sequence ID" value="CDW91129.1"/>
    <property type="molecule type" value="Genomic_DNA"/>
</dbReference>
<evidence type="ECO:0000256" key="1">
    <source>
        <dbReference type="ARBA" id="ARBA00004115"/>
    </source>
</evidence>
<dbReference type="Gene3D" id="3.90.190.10">
    <property type="entry name" value="Protein tyrosine phosphatase superfamily"/>
    <property type="match status" value="1"/>
</dbReference>
<feature type="domain" description="Tyrosine specific protein phosphatases" evidence="13">
    <location>
        <begin position="373"/>
        <end position="441"/>
    </location>
</feature>
<dbReference type="Pfam" id="PF10409">
    <property type="entry name" value="PTEN_C2"/>
    <property type="match status" value="1"/>
</dbReference>
<keyword evidence="5 12" id="KW-0732">Signal</keyword>
<keyword evidence="8 11" id="KW-1133">Transmembrane helix</keyword>
<dbReference type="CDD" id="cd14497">
    <property type="entry name" value="PTP_PTEN-like"/>
    <property type="match status" value="1"/>
</dbReference>
<protein>
    <submittedName>
        <fullName evidence="16">Uncharacterized protein</fullName>
    </submittedName>
</protein>
<dbReference type="PROSITE" id="PS51181">
    <property type="entry name" value="PPASE_TENSIN"/>
    <property type="match status" value="1"/>
</dbReference>
<dbReference type="SUPFAM" id="SSF52799">
    <property type="entry name" value="(Phosphotyrosine protein) phosphatases II"/>
    <property type="match status" value="1"/>
</dbReference>
<dbReference type="InterPro" id="IPR005595">
    <property type="entry name" value="TRAP_alpha"/>
</dbReference>
<dbReference type="InterPro" id="IPR003595">
    <property type="entry name" value="Tyr_Pase_cat"/>
</dbReference>
<keyword evidence="4 11" id="KW-0812">Transmembrane</keyword>
<dbReference type="Pfam" id="PF03896">
    <property type="entry name" value="TRAP_alpha"/>
    <property type="match status" value="1"/>
</dbReference>
<evidence type="ECO:0000256" key="3">
    <source>
        <dbReference type="ARBA" id="ARBA00007881"/>
    </source>
</evidence>
<dbReference type="InterPro" id="IPR029021">
    <property type="entry name" value="Prot-tyrosine_phosphatase-like"/>
</dbReference>
<comment type="subcellular location">
    <subcellularLocation>
        <location evidence="2">Cell projection</location>
    </subcellularLocation>
    <subcellularLocation>
        <location evidence="1">Endoplasmic reticulum membrane</location>
        <topology evidence="1">Single-pass type I membrane protein</topology>
    </subcellularLocation>
</comment>
<keyword evidence="17" id="KW-1185">Reference proteome</keyword>
<dbReference type="PROSITE" id="PS00383">
    <property type="entry name" value="TYR_PHOSPHATASE_1"/>
    <property type="match status" value="1"/>
</dbReference>
<accession>A0A078B9L7</accession>
<dbReference type="SMART" id="SM01326">
    <property type="entry name" value="PTEN_C2"/>
    <property type="match status" value="1"/>
</dbReference>
<dbReference type="Proteomes" id="UP000039865">
    <property type="component" value="Unassembled WGS sequence"/>
</dbReference>
<feature type="domain" description="Phosphatase tensin-type" evidence="14">
    <location>
        <begin position="285"/>
        <end position="467"/>
    </location>
</feature>
<evidence type="ECO:0000256" key="12">
    <source>
        <dbReference type="SAM" id="SignalP"/>
    </source>
</evidence>
<evidence type="ECO:0000259" key="14">
    <source>
        <dbReference type="PROSITE" id="PS51181"/>
    </source>
</evidence>
<dbReference type="GO" id="GO:0005829">
    <property type="term" value="C:cytosol"/>
    <property type="evidence" value="ECO:0007669"/>
    <property type="project" value="TreeGrafter"/>
</dbReference>
<evidence type="ECO:0000256" key="10">
    <source>
        <dbReference type="ARBA" id="ARBA00023273"/>
    </source>
</evidence>
<keyword evidence="9 11" id="KW-0472">Membrane</keyword>
<dbReference type="Gene3D" id="2.60.40.1110">
    <property type="match status" value="1"/>
</dbReference>
<dbReference type="SUPFAM" id="SSF49562">
    <property type="entry name" value="C2 domain (Calcium/lipid-binding domain, CaLB)"/>
    <property type="match status" value="1"/>
</dbReference>
<gene>
    <name evidence="16" type="primary">Contig16145.g794</name>
    <name evidence="16" type="ORF">STYLEM_20280</name>
</gene>
<dbReference type="AlphaFoldDB" id="A0A078B9L7"/>
<keyword evidence="6" id="KW-0378">Hydrolase</keyword>
<evidence type="ECO:0000256" key="9">
    <source>
        <dbReference type="ARBA" id="ARBA00023136"/>
    </source>
</evidence>
<dbReference type="GO" id="GO:0042995">
    <property type="term" value="C:cell projection"/>
    <property type="evidence" value="ECO:0007669"/>
    <property type="project" value="UniProtKB-SubCell"/>
</dbReference>
<evidence type="ECO:0000256" key="4">
    <source>
        <dbReference type="ARBA" id="ARBA00022692"/>
    </source>
</evidence>
<evidence type="ECO:0000256" key="6">
    <source>
        <dbReference type="ARBA" id="ARBA00022801"/>
    </source>
</evidence>
<evidence type="ECO:0000259" key="13">
    <source>
        <dbReference type="PROSITE" id="PS50056"/>
    </source>
</evidence>
<feature type="transmembrane region" description="Helical" evidence="11">
    <location>
        <begin position="214"/>
        <end position="234"/>
    </location>
</feature>
<evidence type="ECO:0000256" key="5">
    <source>
        <dbReference type="ARBA" id="ARBA00022729"/>
    </source>
</evidence>
<feature type="chain" id="PRO_5001729892" evidence="12">
    <location>
        <begin position="22"/>
        <end position="757"/>
    </location>
</feature>
<name>A0A078B9L7_STYLE</name>
<evidence type="ECO:0000313" key="17">
    <source>
        <dbReference type="Proteomes" id="UP000039865"/>
    </source>
</evidence>
<dbReference type="OrthoDB" id="16692at2759"/>
<evidence type="ECO:0000256" key="2">
    <source>
        <dbReference type="ARBA" id="ARBA00004316"/>
    </source>
</evidence>
<dbReference type="PANTHER" id="PTHR12305">
    <property type="entry name" value="PHOSPHATASE WITH HOMOLOGY TO TENSIN"/>
    <property type="match status" value="1"/>
</dbReference>
<keyword evidence="7" id="KW-0256">Endoplasmic reticulum</keyword>
<feature type="signal peptide" evidence="12">
    <location>
        <begin position="1"/>
        <end position="21"/>
    </location>
</feature>
<reference evidence="16 17" key="1">
    <citation type="submission" date="2014-06" db="EMBL/GenBank/DDBJ databases">
        <authorList>
            <person name="Swart Estienne"/>
        </authorList>
    </citation>
    <scope>NUCLEOTIDE SEQUENCE [LARGE SCALE GENOMIC DNA]</scope>
    <source>
        <strain evidence="16 17">130c</strain>
    </source>
</reference>
<dbReference type="SMART" id="SM00404">
    <property type="entry name" value="PTPc_motif"/>
    <property type="match status" value="1"/>
</dbReference>
<dbReference type="InterPro" id="IPR029023">
    <property type="entry name" value="Tensin_phosphatase"/>
</dbReference>
<dbReference type="InterPro" id="IPR035892">
    <property type="entry name" value="C2_domain_sf"/>
</dbReference>
<evidence type="ECO:0000259" key="15">
    <source>
        <dbReference type="PROSITE" id="PS51182"/>
    </source>
</evidence>
<comment type="similarity">
    <text evidence="3">Belongs to the PTEN phosphatase protein family.</text>
</comment>
<dbReference type="PROSITE" id="PS51182">
    <property type="entry name" value="C2_TENSIN"/>
    <property type="match status" value="1"/>
</dbReference>
<evidence type="ECO:0000256" key="11">
    <source>
        <dbReference type="SAM" id="Phobius"/>
    </source>
</evidence>